<dbReference type="GO" id="GO:0005829">
    <property type="term" value="C:cytosol"/>
    <property type="evidence" value="ECO:0007669"/>
    <property type="project" value="TreeGrafter"/>
</dbReference>
<dbReference type="PANTHER" id="PTHR36540">
    <property type="entry name" value="PYRIMIDINE/PURINE NUCLEOSIDE PHOSPHORYLASE"/>
    <property type="match status" value="1"/>
</dbReference>
<comment type="similarity">
    <text evidence="3">Belongs to the nucleoside phosphorylase PpnP family.</text>
</comment>
<dbReference type="EMBL" id="LKEJ01000035">
    <property type="protein sequence ID" value="KTB70473.1"/>
    <property type="molecule type" value="Genomic_DNA"/>
</dbReference>
<comment type="catalytic activity">
    <reaction evidence="3">
        <text>guanosine + phosphate = alpha-D-ribose 1-phosphate + guanine</text>
        <dbReference type="Rhea" id="RHEA:13233"/>
        <dbReference type="ChEBI" id="CHEBI:16235"/>
        <dbReference type="ChEBI" id="CHEBI:16750"/>
        <dbReference type="ChEBI" id="CHEBI:43474"/>
        <dbReference type="ChEBI" id="CHEBI:57720"/>
        <dbReference type="EC" id="2.4.2.1"/>
    </reaction>
</comment>
<comment type="catalytic activity">
    <reaction evidence="3">
        <text>a purine D-ribonucleoside + phosphate = a purine nucleobase + alpha-D-ribose 1-phosphate</text>
        <dbReference type="Rhea" id="RHEA:19805"/>
        <dbReference type="ChEBI" id="CHEBI:26386"/>
        <dbReference type="ChEBI" id="CHEBI:43474"/>
        <dbReference type="ChEBI" id="CHEBI:57720"/>
        <dbReference type="ChEBI" id="CHEBI:142355"/>
        <dbReference type="EC" id="2.4.2.1"/>
    </reaction>
</comment>
<comment type="catalytic activity">
    <reaction evidence="3">
        <text>uridine + phosphate = alpha-D-ribose 1-phosphate + uracil</text>
        <dbReference type="Rhea" id="RHEA:24388"/>
        <dbReference type="ChEBI" id="CHEBI:16704"/>
        <dbReference type="ChEBI" id="CHEBI:17568"/>
        <dbReference type="ChEBI" id="CHEBI:43474"/>
        <dbReference type="ChEBI" id="CHEBI:57720"/>
        <dbReference type="EC" id="2.4.2.2"/>
    </reaction>
</comment>
<evidence type="ECO:0000256" key="2">
    <source>
        <dbReference type="ARBA" id="ARBA00022679"/>
    </source>
</evidence>
<sequence length="117" mass="13030">MFKVNEYFDGTVKSIAFSQADGQATIGVMAAGEYEFGTAQREIMHVISGELNVKLPDSSDWETFTTGSQFNVPANSKFQIKVSDWETFTTGSQFNVPANSKFQIKVSVDTAYLCEYR</sequence>
<comment type="caution">
    <text evidence="4">The sequence shown here is derived from an EMBL/GenBank/DDBJ whole genome shotgun (WGS) entry which is preliminary data.</text>
</comment>
<proteinExistence type="inferred from homology"/>
<accession>A0A0W0IBC9</accession>
<comment type="catalytic activity">
    <reaction evidence="3">
        <text>cytidine + phosphate = cytosine + alpha-D-ribose 1-phosphate</text>
        <dbReference type="Rhea" id="RHEA:52540"/>
        <dbReference type="ChEBI" id="CHEBI:16040"/>
        <dbReference type="ChEBI" id="CHEBI:17562"/>
        <dbReference type="ChEBI" id="CHEBI:43474"/>
        <dbReference type="ChEBI" id="CHEBI:57720"/>
        <dbReference type="EC" id="2.4.2.2"/>
    </reaction>
</comment>
<dbReference type="GO" id="GO:0004731">
    <property type="term" value="F:purine-nucleoside phosphorylase activity"/>
    <property type="evidence" value="ECO:0007669"/>
    <property type="project" value="UniProtKB-UniRule"/>
</dbReference>
<evidence type="ECO:0000256" key="3">
    <source>
        <dbReference type="HAMAP-Rule" id="MF_01537"/>
    </source>
</evidence>
<name>A0A0W0IBC9_PSEVI</name>
<dbReference type="EC" id="2.4.2.2" evidence="3"/>
<reference evidence="4 5" key="1">
    <citation type="submission" date="2015-09" db="EMBL/GenBank/DDBJ databases">
        <title>Genome sequence of ICMP 13104.</title>
        <authorList>
            <person name="Visnovsky S."/>
            <person name="Lu A."/>
            <person name="Panda P."/>
            <person name="Pitman A."/>
        </authorList>
    </citation>
    <scope>NUCLEOTIDE SEQUENCE [LARGE SCALE GENOMIC DNA]</scope>
    <source>
        <strain evidence="4 5">ICMP 13104</strain>
    </source>
</reference>
<dbReference type="FunFam" id="2.60.120.10:FF:000016">
    <property type="entry name" value="Pyrimidine/purine nucleoside phosphorylase"/>
    <property type="match status" value="1"/>
</dbReference>
<gene>
    <name evidence="3" type="primary">ppnP</name>
    <name evidence="4" type="ORF">AO067_09960</name>
</gene>
<dbReference type="Proteomes" id="UP000053048">
    <property type="component" value="Unassembled WGS sequence"/>
</dbReference>
<dbReference type="PANTHER" id="PTHR36540:SF1">
    <property type="entry name" value="PYRIMIDINE_PURINE NUCLEOSIDE PHOSPHORYLASE"/>
    <property type="match status" value="1"/>
</dbReference>
<comment type="function">
    <text evidence="3">Catalyzes the phosphorolysis of diverse nucleosides, yielding D-ribose 1-phosphate and the respective free bases. Can use uridine, adenosine, guanosine, cytidine, thymidine, inosine and xanthosine as substrates. Also catalyzes the reverse reactions.</text>
</comment>
<dbReference type="CDD" id="cd20296">
    <property type="entry name" value="cupin_PpnP-like"/>
    <property type="match status" value="1"/>
</dbReference>
<organism evidence="4 5">
    <name type="scientific">Pseudomonas viridiflava ICMP 13104</name>
    <dbReference type="NCBI Taxonomy" id="1198305"/>
    <lineage>
        <taxon>Bacteria</taxon>
        <taxon>Pseudomonadati</taxon>
        <taxon>Pseudomonadota</taxon>
        <taxon>Gammaproteobacteria</taxon>
        <taxon>Pseudomonadales</taxon>
        <taxon>Pseudomonadaceae</taxon>
        <taxon>Pseudomonas</taxon>
    </lineage>
</organism>
<keyword evidence="2 3" id="KW-0808">Transferase</keyword>
<dbReference type="Gene3D" id="2.60.120.10">
    <property type="entry name" value="Jelly Rolls"/>
    <property type="match status" value="2"/>
</dbReference>
<evidence type="ECO:0000313" key="4">
    <source>
        <dbReference type="EMBL" id="KTB70473.1"/>
    </source>
</evidence>
<dbReference type="Pfam" id="PF06865">
    <property type="entry name" value="Ppnp"/>
    <property type="match status" value="2"/>
</dbReference>
<dbReference type="EC" id="2.4.2.1" evidence="3"/>
<dbReference type="InterPro" id="IPR011051">
    <property type="entry name" value="RmlC_Cupin_sf"/>
</dbReference>
<dbReference type="HAMAP" id="MF_01537">
    <property type="entry name" value="Nucleos_phosphorylase_PpnP"/>
    <property type="match status" value="1"/>
</dbReference>
<evidence type="ECO:0000256" key="1">
    <source>
        <dbReference type="ARBA" id="ARBA00022676"/>
    </source>
</evidence>
<dbReference type="GO" id="GO:0009032">
    <property type="term" value="F:thymidine phosphorylase activity"/>
    <property type="evidence" value="ECO:0007669"/>
    <property type="project" value="RHEA"/>
</dbReference>
<dbReference type="AlphaFoldDB" id="A0A0W0IBC9"/>
<keyword evidence="1 3" id="KW-0328">Glycosyltransferase</keyword>
<comment type="catalytic activity">
    <reaction evidence="3">
        <text>xanthosine + phosphate = alpha-D-ribose 1-phosphate + xanthine</text>
        <dbReference type="Rhea" id="RHEA:27638"/>
        <dbReference type="ChEBI" id="CHEBI:17712"/>
        <dbReference type="ChEBI" id="CHEBI:18107"/>
        <dbReference type="ChEBI" id="CHEBI:43474"/>
        <dbReference type="ChEBI" id="CHEBI:57720"/>
        <dbReference type="EC" id="2.4.2.1"/>
    </reaction>
</comment>
<comment type="catalytic activity">
    <reaction evidence="3">
        <text>thymidine + phosphate = 2-deoxy-alpha-D-ribose 1-phosphate + thymine</text>
        <dbReference type="Rhea" id="RHEA:16037"/>
        <dbReference type="ChEBI" id="CHEBI:17748"/>
        <dbReference type="ChEBI" id="CHEBI:17821"/>
        <dbReference type="ChEBI" id="CHEBI:43474"/>
        <dbReference type="ChEBI" id="CHEBI:57259"/>
        <dbReference type="EC" id="2.4.2.2"/>
    </reaction>
</comment>
<dbReference type="GO" id="GO:0047975">
    <property type="term" value="F:guanosine phosphorylase activity"/>
    <property type="evidence" value="ECO:0007669"/>
    <property type="project" value="RHEA"/>
</dbReference>
<protein>
    <recommendedName>
        <fullName evidence="3">Pyrimidine/purine nucleoside phosphorylase</fullName>
        <ecNumber evidence="3">2.4.2.1</ecNumber>
        <ecNumber evidence="3">2.4.2.2</ecNumber>
    </recommendedName>
    <alternativeName>
        <fullName evidence="3">Adenosine phosphorylase</fullName>
    </alternativeName>
    <alternativeName>
        <fullName evidence="3">Cytidine phosphorylase</fullName>
    </alternativeName>
    <alternativeName>
        <fullName evidence="3">Guanosine phosphorylase</fullName>
    </alternativeName>
    <alternativeName>
        <fullName evidence="3">Inosine phosphorylase</fullName>
    </alternativeName>
    <alternativeName>
        <fullName evidence="3">Thymidine phosphorylase</fullName>
    </alternativeName>
    <alternativeName>
        <fullName evidence="3">Uridine phosphorylase</fullName>
    </alternativeName>
    <alternativeName>
        <fullName evidence="3">Xanthosine phosphorylase</fullName>
    </alternativeName>
</protein>
<dbReference type="InterPro" id="IPR014710">
    <property type="entry name" value="RmlC-like_jellyroll"/>
</dbReference>
<dbReference type="SUPFAM" id="SSF51182">
    <property type="entry name" value="RmlC-like cupins"/>
    <property type="match status" value="2"/>
</dbReference>
<evidence type="ECO:0000313" key="5">
    <source>
        <dbReference type="Proteomes" id="UP000053048"/>
    </source>
</evidence>
<keyword evidence="5" id="KW-1185">Reference proteome</keyword>
<dbReference type="GO" id="GO:0004850">
    <property type="term" value="F:uridine phosphorylase activity"/>
    <property type="evidence" value="ECO:0007669"/>
    <property type="project" value="RHEA"/>
</dbReference>
<dbReference type="InterPro" id="IPR009664">
    <property type="entry name" value="Ppnp"/>
</dbReference>
<comment type="catalytic activity">
    <reaction evidence="3">
        <text>inosine + phosphate = alpha-D-ribose 1-phosphate + hypoxanthine</text>
        <dbReference type="Rhea" id="RHEA:27646"/>
        <dbReference type="ChEBI" id="CHEBI:17368"/>
        <dbReference type="ChEBI" id="CHEBI:17596"/>
        <dbReference type="ChEBI" id="CHEBI:43474"/>
        <dbReference type="ChEBI" id="CHEBI:57720"/>
        <dbReference type="EC" id="2.4.2.1"/>
    </reaction>
</comment>
<comment type="catalytic activity">
    <reaction evidence="3">
        <text>adenosine + phosphate = alpha-D-ribose 1-phosphate + adenine</text>
        <dbReference type="Rhea" id="RHEA:27642"/>
        <dbReference type="ChEBI" id="CHEBI:16335"/>
        <dbReference type="ChEBI" id="CHEBI:16708"/>
        <dbReference type="ChEBI" id="CHEBI:43474"/>
        <dbReference type="ChEBI" id="CHEBI:57720"/>
        <dbReference type="EC" id="2.4.2.1"/>
    </reaction>
</comment>